<dbReference type="GO" id="GO:0005524">
    <property type="term" value="F:ATP binding"/>
    <property type="evidence" value="ECO:0007669"/>
    <property type="project" value="UniProtKB-KW"/>
</dbReference>
<dbReference type="EMBL" id="NMUH01000952">
    <property type="protein sequence ID" value="MQL87095.1"/>
    <property type="molecule type" value="Genomic_DNA"/>
</dbReference>
<gene>
    <name evidence="11" type="ORF">Taro_019645</name>
</gene>
<proteinExistence type="inferred from homology"/>
<dbReference type="GO" id="GO:0006952">
    <property type="term" value="P:defense response"/>
    <property type="evidence" value="ECO:0007669"/>
    <property type="project" value="UniProtKB-KW"/>
</dbReference>
<dbReference type="Proteomes" id="UP000652761">
    <property type="component" value="Unassembled WGS sequence"/>
</dbReference>
<dbReference type="InterPro" id="IPR056789">
    <property type="entry name" value="LRR_R13L1-DRL21"/>
</dbReference>
<evidence type="ECO:0000256" key="4">
    <source>
        <dbReference type="ARBA" id="ARBA00022741"/>
    </source>
</evidence>
<keyword evidence="5" id="KW-0611">Plant defense</keyword>
<feature type="non-terminal residue" evidence="11">
    <location>
        <position position="1"/>
    </location>
</feature>
<accession>A0A843UU20</accession>
<comment type="caution">
    <text evidence="11">The sequence shown here is derived from an EMBL/GenBank/DDBJ whole genome shotgun (WGS) entry which is preliminary data.</text>
</comment>
<dbReference type="Gene3D" id="3.40.50.300">
    <property type="entry name" value="P-loop containing nucleotide triphosphate hydrolases"/>
    <property type="match status" value="1"/>
</dbReference>
<dbReference type="InterPro" id="IPR032675">
    <property type="entry name" value="LRR_dom_sf"/>
</dbReference>
<dbReference type="SUPFAM" id="SSF52540">
    <property type="entry name" value="P-loop containing nucleoside triphosphate hydrolases"/>
    <property type="match status" value="1"/>
</dbReference>
<dbReference type="GO" id="GO:0051707">
    <property type="term" value="P:response to other organism"/>
    <property type="evidence" value="ECO:0007669"/>
    <property type="project" value="UniProtKB-ARBA"/>
</dbReference>
<dbReference type="Pfam" id="PF00931">
    <property type="entry name" value="NB-ARC"/>
    <property type="match status" value="1"/>
</dbReference>
<dbReference type="InterPro" id="IPR002182">
    <property type="entry name" value="NB-ARC"/>
</dbReference>
<dbReference type="SUPFAM" id="SSF52047">
    <property type="entry name" value="RNI-like"/>
    <property type="match status" value="1"/>
</dbReference>
<evidence type="ECO:0000259" key="7">
    <source>
        <dbReference type="Pfam" id="PF00931"/>
    </source>
</evidence>
<evidence type="ECO:0000256" key="5">
    <source>
        <dbReference type="ARBA" id="ARBA00022821"/>
    </source>
</evidence>
<dbReference type="PRINTS" id="PR00364">
    <property type="entry name" value="DISEASERSIST"/>
</dbReference>
<dbReference type="Pfam" id="PF12799">
    <property type="entry name" value="LRR_4"/>
    <property type="match status" value="1"/>
</dbReference>
<dbReference type="Pfam" id="PF18052">
    <property type="entry name" value="Rx_N"/>
    <property type="match status" value="1"/>
</dbReference>
<dbReference type="InterPro" id="IPR058922">
    <property type="entry name" value="WHD_DRP"/>
</dbReference>
<dbReference type="SUPFAM" id="SSF52058">
    <property type="entry name" value="L domain-like"/>
    <property type="match status" value="1"/>
</dbReference>
<dbReference type="Gene3D" id="1.20.5.4130">
    <property type="match status" value="1"/>
</dbReference>
<evidence type="ECO:0000259" key="10">
    <source>
        <dbReference type="Pfam" id="PF25019"/>
    </source>
</evidence>
<keyword evidence="4" id="KW-0547">Nucleotide-binding</keyword>
<dbReference type="Gene3D" id="1.10.10.10">
    <property type="entry name" value="Winged helix-like DNA-binding domain superfamily/Winged helix DNA-binding domain"/>
    <property type="match status" value="1"/>
</dbReference>
<dbReference type="InterPro" id="IPR041118">
    <property type="entry name" value="Rx_N"/>
</dbReference>
<dbReference type="AlphaFoldDB" id="A0A843UU20"/>
<evidence type="ECO:0000256" key="1">
    <source>
        <dbReference type="ARBA" id="ARBA00008894"/>
    </source>
</evidence>
<dbReference type="InterPro" id="IPR025875">
    <property type="entry name" value="Leu-rich_rpt_4"/>
</dbReference>
<evidence type="ECO:0000256" key="2">
    <source>
        <dbReference type="ARBA" id="ARBA00022614"/>
    </source>
</evidence>
<evidence type="ECO:0000313" key="12">
    <source>
        <dbReference type="Proteomes" id="UP000652761"/>
    </source>
</evidence>
<dbReference type="Pfam" id="PF25019">
    <property type="entry name" value="LRR_R13L1-DRL21"/>
    <property type="match status" value="1"/>
</dbReference>
<protein>
    <submittedName>
        <fullName evidence="11">Uncharacterized protein</fullName>
    </submittedName>
</protein>
<dbReference type="PANTHER" id="PTHR36766">
    <property type="entry name" value="PLANT BROAD-SPECTRUM MILDEW RESISTANCE PROTEIN RPW8"/>
    <property type="match status" value="1"/>
</dbReference>
<feature type="domain" description="NB-ARC" evidence="7">
    <location>
        <begin position="199"/>
        <end position="362"/>
    </location>
</feature>
<dbReference type="InterPro" id="IPR036388">
    <property type="entry name" value="WH-like_DNA-bd_sf"/>
</dbReference>
<feature type="domain" description="Disease resistance N-terminal" evidence="8">
    <location>
        <begin position="18"/>
        <end position="94"/>
    </location>
</feature>
<evidence type="ECO:0000256" key="3">
    <source>
        <dbReference type="ARBA" id="ARBA00022737"/>
    </source>
</evidence>
<dbReference type="GO" id="GO:0043531">
    <property type="term" value="F:ADP binding"/>
    <property type="evidence" value="ECO:0007669"/>
    <property type="project" value="InterPro"/>
</dbReference>
<reference evidence="11" key="1">
    <citation type="submission" date="2017-07" db="EMBL/GenBank/DDBJ databases">
        <title>Taro Niue Genome Assembly and Annotation.</title>
        <authorList>
            <person name="Atibalentja N."/>
            <person name="Keating K."/>
            <person name="Fields C.J."/>
        </authorList>
    </citation>
    <scope>NUCLEOTIDE SEQUENCE</scope>
    <source>
        <strain evidence="11">Niue_2</strain>
        <tissue evidence="11">Leaf</tissue>
    </source>
</reference>
<feature type="domain" description="R13L1/DRL21-like LRR repeat region" evidence="10">
    <location>
        <begin position="703"/>
        <end position="840"/>
    </location>
</feature>
<keyword evidence="3" id="KW-0677">Repeat</keyword>
<keyword evidence="12" id="KW-1185">Reference proteome</keyword>
<name>A0A843UU20_COLES</name>
<evidence type="ECO:0000256" key="6">
    <source>
        <dbReference type="ARBA" id="ARBA00022840"/>
    </source>
</evidence>
<organism evidence="11 12">
    <name type="scientific">Colocasia esculenta</name>
    <name type="common">Wild taro</name>
    <name type="synonym">Arum esculentum</name>
    <dbReference type="NCBI Taxonomy" id="4460"/>
    <lineage>
        <taxon>Eukaryota</taxon>
        <taxon>Viridiplantae</taxon>
        <taxon>Streptophyta</taxon>
        <taxon>Embryophyta</taxon>
        <taxon>Tracheophyta</taxon>
        <taxon>Spermatophyta</taxon>
        <taxon>Magnoliopsida</taxon>
        <taxon>Liliopsida</taxon>
        <taxon>Araceae</taxon>
        <taxon>Aroideae</taxon>
        <taxon>Colocasieae</taxon>
        <taxon>Colocasia</taxon>
    </lineage>
</organism>
<dbReference type="Pfam" id="PF23559">
    <property type="entry name" value="WHD_DRP"/>
    <property type="match status" value="1"/>
</dbReference>
<keyword evidence="6" id="KW-0067">ATP-binding</keyword>
<sequence length="1162" mass="131582">LQGKNGGALGYVGTGLERAIEEYLQQISDVPEEIPRLITKVNRIIAVLKDAEQTLISSHEVRFWLQDSKQILLDAEDLFDELATDASVQKMRAHTQSSIGLIQIIVRRLSLFPAIPTVTHAMRRRIERVNHRLDLLAPETPIILPQISAAPVSCTRLTWRETSSLLPDESSVIGRDGEKEQIIEILLSDPVAESSSNNNKGFSIVPIVGLGGMGKTTLAQLVYNDEKVQKHFELRMWVCASNNSDRQRLTKEMIEAAFAYRGKHKKCKITNWDSMQRKLLQEVKGRTFLLVLDDVWGAEYSMWEELFKPLHSGEKGSKVLVTARNRAFVNKLEGRMETLIPLGGLSDADIWDVFNKYAFRGNIHADGTTSAECSHLENLGRRIVQRLKGSPLAARTIGSLLNRELSEQHWKEVLESEFWKLEQGEEDILPALLLSYQYLSADLKQCFAYCSLFPKDYKFSREVVVQLWEAQSFIRKGRGTRMGTETMGSKYFEELLHMSFFEPPPRQSHGNDDYVMHDLIHDLAEYVSRDDCFRLEYQKFGETPDTTVLHVSGWVTRGDQIDMINKLCFYEKLRTLLFEISFNLGYHDLDQLFLKLKRLRVLRLSGCEIRELPGSIGDLKHLRYLDLEGNRHLEELPESLGNLYNLQVLSLYGCPLLYLLPSTMSQLVNLKHLQAYDCDLLSTIDGVGKLTGLQELQVRGRQLRELGGMCMLQKLTITDLEEVGSKEEAIQARLQGMERLQVLELEWSDRRPRSMNQDSIKPELEEEVLQALQPNIGIRELHIKGYGGIKSPDWMEVPTLLSSFSSLRRVSLKGCFNWQVPPCSFLGQLRHLEYLEIESMPEWEEHWSCPVSWDCLLELTIEHCPKLKELPLLPRALRRLHLVAVGISCLHSELDGCSRVDGGIETTSSPHSSSPTSASLSRLYISSCDNLTSISGLLQLQLPDLVEIDISYCKNLVESLPEKGLGHLVSLKRLMIANCRKLTCLLPMQKEEEDASTQHLPCSLKELTIAGDDNLDHKCLSACLHNLISLKALTLQHLENLHSLPNLRSLTSLKTLRISNCSSIEPVEVLSLPTSLQNLTLSDCKDLRSLPDLSNLASLKALKISFCPSIQSWPTSGLPSSLRYLDIDGCPALTERHEDKPKSLWPEVAHIPHVTIDSRTLQ</sequence>
<evidence type="ECO:0000259" key="8">
    <source>
        <dbReference type="Pfam" id="PF18052"/>
    </source>
</evidence>
<dbReference type="PANTHER" id="PTHR36766:SF70">
    <property type="entry name" value="DISEASE RESISTANCE PROTEIN RGA4"/>
    <property type="match status" value="1"/>
</dbReference>
<comment type="similarity">
    <text evidence="1">Belongs to the disease resistance NB-LRR family.</text>
</comment>
<evidence type="ECO:0000259" key="9">
    <source>
        <dbReference type="Pfam" id="PF23559"/>
    </source>
</evidence>
<dbReference type="OrthoDB" id="661490at2759"/>
<keyword evidence="2" id="KW-0433">Leucine-rich repeat</keyword>
<feature type="domain" description="Disease resistance protein winged helix" evidence="9">
    <location>
        <begin position="452"/>
        <end position="524"/>
    </location>
</feature>
<dbReference type="Gene3D" id="3.80.10.10">
    <property type="entry name" value="Ribonuclease Inhibitor"/>
    <property type="match status" value="3"/>
</dbReference>
<evidence type="ECO:0000313" key="11">
    <source>
        <dbReference type="EMBL" id="MQL87095.1"/>
    </source>
</evidence>
<dbReference type="InterPro" id="IPR027417">
    <property type="entry name" value="P-loop_NTPase"/>
</dbReference>